<dbReference type="SUPFAM" id="SSF50965">
    <property type="entry name" value="Galactose oxidase, central domain"/>
    <property type="match status" value="2"/>
</dbReference>
<proteinExistence type="predicted"/>
<evidence type="ECO:0000313" key="3">
    <source>
        <dbReference type="EMBL" id="MBF8149041.1"/>
    </source>
</evidence>
<dbReference type="NCBIfam" id="TIGR04183">
    <property type="entry name" value="Por_Secre_tail"/>
    <property type="match status" value="1"/>
</dbReference>
<feature type="domain" description="Secretion system C-terminal sorting" evidence="2">
    <location>
        <begin position="417"/>
        <end position="484"/>
    </location>
</feature>
<dbReference type="Pfam" id="PF14312">
    <property type="entry name" value="FG-GAP_2"/>
    <property type="match status" value="1"/>
</dbReference>
<sequence>MKNLLFLLFLIPFINFGQVQIGEDIQSEDHNQSLSDTVSLSADGSILAIGSPGNHDNGFHAGHVRIYENIEGIWTQIGTDIEGDAGWDMFGTSISLSSDGTIVAIGAHGNDSNGEGSGHVKVYENIGGVWIQVGQDIEGSSWYERFGKSVSLSSDGTILAIGAPEYGSTDYGLVRVYKIIENVWTLVGNIILGENQDDNFGKSVSLSSDGSVLAIGATGNSYYGNYSSYVKVYENIGDVWTQIGSNINGEANYDESGSSVRLSADGSIVAIAATKNDGNGSNSGHVRIFKNIGDIWTQVGVDIDGEAVDDQLGSSISLSSDGSILAVGAPAIDGSNSNLGKIRIYKNIEDVWIQIGTDIYEDVPNYFVGSAVSLSSDGSILAINIRRYPASYSYVRVYDISESALSTQNNILESFKIYPNPTKNQFTIQLNNTTELKNVTIYNNLGQQVLTSKKSVVDTSKLASGLYVVEIDTNKGKASKKLIIE</sequence>
<dbReference type="InterPro" id="IPR013517">
    <property type="entry name" value="FG-GAP"/>
</dbReference>
<reference evidence="3 4" key="1">
    <citation type="submission" date="2020-11" db="EMBL/GenBank/DDBJ databases">
        <title>Winogradskyella marina sp. nov., isolated from marine sediment.</title>
        <authorList>
            <person name="Bo J."/>
            <person name="Wang S."/>
            <person name="Song X."/>
            <person name="Du Z."/>
        </authorList>
    </citation>
    <scope>NUCLEOTIDE SEQUENCE [LARGE SCALE GENOMIC DNA]</scope>
    <source>
        <strain evidence="3 4">F6397</strain>
    </source>
</reference>
<dbReference type="InterPro" id="IPR037293">
    <property type="entry name" value="Gal_Oxidase_central_sf"/>
</dbReference>
<organism evidence="3 4">
    <name type="scientific">Winogradskyella marina</name>
    <dbReference type="NCBI Taxonomy" id="2785530"/>
    <lineage>
        <taxon>Bacteria</taxon>
        <taxon>Pseudomonadati</taxon>
        <taxon>Bacteroidota</taxon>
        <taxon>Flavobacteriia</taxon>
        <taxon>Flavobacteriales</taxon>
        <taxon>Flavobacteriaceae</taxon>
        <taxon>Winogradskyella</taxon>
    </lineage>
</organism>
<gene>
    <name evidence="3" type="ORF">ITJ86_03985</name>
</gene>
<dbReference type="Proteomes" id="UP000611215">
    <property type="component" value="Unassembled WGS sequence"/>
</dbReference>
<dbReference type="RefSeq" id="WP_195870319.1">
    <property type="nucleotide sequence ID" value="NZ_JADOET010000002.1"/>
</dbReference>
<keyword evidence="1" id="KW-0732">Signal</keyword>
<evidence type="ECO:0000313" key="4">
    <source>
        <dbReference type="Proteomes" id="UP000611215"/>
    </source>
</evidence>
<accession>A0ABS0EFT2</accession>
<dbReference type="Gene3D" id="2.130.10.80">
    <property type="entry name" value="Galactose oxidase/kelch, beta-propeller"/>
    <property type="match status" value="1"/>
</dbReference>
<dbReference type="PANTHER" id="PTHR36220">
    <property type="entry name" value="UNNAMED PRODUCT"/>
    <property type="match status" value="1"/>
</dbReference>
<dbReference type="EMBL" id="JADOET010000002">
    <property type="protein sequence ID" value="MBF8149041.1"/>
    <property type="molecule type" value="Genomic_DNA"/>
</dbReference>
<evidence type="ECO:0000259" key="2">
    <source>
        <dbReference type="Pfam" id="PF18962"/>
    </source>
</evidence>
<protein>
    <submittedName>
        <fullName evidence="3">T9SS type A sorting domain-containing protein</fullName>
    </submittedName>
</protein>
<comment type="caution">
    <text evidence="3">The sequence shown here is derived from an EMBL/GenBank/DDBJ whole genome shotgun (WGS) entry which is preliminary data.</text>
</comment>
<keyword evidence="4" id="KW-1185">Reference proteome</keyword>
<dbReference type="PANTHER" id="PTHR36220:SF1">
    <property type="entry name" value="GAMMA TUBULIN COMPLEX COMPONENT C-TERMINAL DOMAIN-CONTAINING PROTEIN"/>
    <property type="match status" value="1"/>
</dbReference>
<dbReference type="InterPro" id="IPR026444">
    <property type="entry name" value="Secre_tail"/>
</dbReference>
<dbReference type="Pfam" id="PF18962">
    <property type="entry name" value="Por_Secre_tail"/>
    <property type="match status" value="1"/>
</dbReference>
<evidence type="ECO:0000256" key="1">
    <source>
        <dbReference type="ARBA" id="ARBA00022729"/>
    </source>
</evidence>
<name>A0ABS0EFT2_9FLAO</name>
<dbReference type="InterPro" id="IPR011043">
    <property type="entry name" value="Gal_Oxase/kelch_b-propeller"/>
</dbReference>